<feature type="compositionally biased region" description="Low complexity" evidence="1">
    <location>
        <begin position="1343"/>
        <end position="1356"/>
    </location>
</feature>
<feature type="compositionally biased region" description="Low complexity" evidence="1">
    <location>
        <begin position="1198"/>
        <end position="1245"/>
    </location>
</feature>
<feature type="region of interest" description="Disordered" evidence="1">
    <location>
        <begin position="160"/>
        <end position="183"/>
    </location>
</feature>
<feature type="compositionally biased region" description="Polar residues" evidence="1">
    <location>
        <begin position="568"/>
        <end position="581"/>
    </location>
</feature>
<feature type="region of interest" description="Disordered" evidence="1">
    <location>
        <begin position="871"/>
        <end position="904"/>
    </location>
</feature>
<feature type="compositionally biased region" description="Pro residues" evidence="1">
    <location>
        <begin position="421"/>
        <end position="433"/>
    </location>
</feature>
<feature type="compositionally biased region" description="Low complexity" evidence="1">
    <location>
        <begin position="1325"/>
        <end position="1335"/>
    </location>
</feature>
<feature type="compositionally biased region" description="Polar residues" evidence="1">
    <location>
        <begin position="1096"/>
        <end position="1110"/>
    </location>
</feature>
<feature type="region of interest" description="Disordered" evidence="1">
    <location>
        <begin position="1179"/>
        <end position="1386"/>
    </location>
</feature>
<feature type="compositionally biased region" description="Basic and acidic residues" evidence="1">
    <location>
        <begin position="246"/>
        <end position="257"/>
    </location>
</feature>
<accession>A0AAJ0BQ98</accession>
<feature type="region of interest" description="Disordered" evidence="1">
    <location>
        <begin position="1025"/>
        <end position="1076"/>
    </location>
</feature>
<name>A0AAJ0BQ98_9PEZI</name>
<evidence type="ECO:0008006" key="4">
    <source>
        <dbReference type="Google" id="ProtNLM"/>
    </source>
</evidence>
<feature type="region of interest" description="Disordered" evidence="1">
    <location>
        <begin position="1088"/>
        <end position="1167"/>
    </location>
</feature>
<keyword evidence="3" id="KW-1185">Reference proteome</keyword>
<feature type="compositionally biased region" description="Basic and acidic residues" evidence="1">
    <location>
        <begin position="605"/>
        <end position="619"/>
    </location>
</feature>
<sequence length="1386" mass="148248">MASLPAGWESDYDGNRWFFRYKPTGIVQFTFPKPGDEFPEFVDASAPPIDLPPEERLVSQQQVKRRSTADGQPIQSAPTKPKDEVVSATLAKGEGGGFWFQPDYMYLGPGSYDISPLQEFDEEEDLKLHGAASRVAQPDGSPAVSADGTPLTGNVKLATGTPESGSAVLVSGDPSSAPAPIRRSSPLGVVAELGSESTAKCRDETHPAPVELPGHGMVAEAASTMVYANGFDLAPAELPASGVPAVRRESARGEEQKVLSPGAPGTLSQRYSYAERMGRVELDQSPRPPANPSPQRDDPLIPPPAAPAQSSTPRYQPYNPARASYYQGAMTYGQDPNAGGQRPTVIPAGPVMTQQMDIPPVLRPPQPPPKRPLDEPDGQQQAAASVWMSQQTGPGYGPQNPGQPAFGSRIPSVLQPARGRPSPPLGRPSPPLEPSQRNQPDSSRRSYQPYVPYRKPQNETGENMPSQSRIPEQPPSAVLQHSVSQKERPSPHAAVRTNTLPTHMPSLPFMGVSIQSPSSEQAVAAVSPPPPSSDNLASGYARTGGADLSAYTSLSNPAVPSELGPGLPSSTHKPSENSTETALELPASPKAPRRSQAPSASVSNGRDHAILDEKNRDNNPVRSSVAYAHEVDAASKAFRVLTPPHEAGPVRPPPPEHRPSTAFSVMSDALTRMSEPFKSQRHRLRMLTHRVSYLPKAPARGLALRMLSVLADYQHSLKAVRGLRQVRRQTMFPVLLGLLHRLASHHLFKAVNPHMWSGRKGKRQTRSLFHLPGSAGFPRASLRRIRIIIRALKLTEQVLPTKWLASRIELIVRSPSQRSWYHNLSVPRRNAHRPQIPTEHSPPNQAKSSNQWPSSYSQGGVPYQQYVNQPLRPVGSVNSNPTEQPAKMPVASQGARPATMQQHPSLTQQPIMWMIPQSGMQLPPGVQPYQQGVSPGQGMPQQLPLRPVMVPVQQQPKPSTTGSQAGSPIAGSQIASPVKEKGGWLGGLLKTGPKKSDNTSQIPSVPDNLAQREPTIPQVFAMQAPGTASFPSNTPQPASRPHGNPSQPVYYASMAAFPGNPLQPQQPNPGMARPGQHAVYAPQQGMMQQGWGVQARPNQTPQAGPSQQIPGQFAAVQMQGRPPFQQAAQQPPQQGQQGQQGSQAHAASAIGDGGRRESASQAPNGYVKPASQTVNLMQDGQQGARSSWGQPPNPGKAQQGQMRMQQDVQQQPVQQQIQQQTSQSGQTRPDVGQPQVSQSGPSSQSWAASEQINLLIQGQDPPTMVPSQPDSEAHRQSSQGQAMKPQPQLPQPKQAASQAPVQTRHVLPPPQPQVQPAPSQPASPPESTSATSRSTGENTSDTASGVSVVSVPAANSGTSKTATTSGWGSSAGYDGSGWGDDDDDFA</sequence>
<proteinExistence type="predicted"/>
<feature type="compositionally biased region" description="Polar residues" evidence="1">
    <location>
        <begin position="458"/>
        <end position="470"/>
    </location>
</feature>
<dbReference type="EMBL" id="MU839827">
    <property type="protein sequence ID" value="KAK1761017.1"/>
    <property type="molecule type" value="Genomic_DNA"/>
</dbReference>
<feature type="compositionally biased region" description="Polar residues" evidence="1">
    <location>
        <begin position="841"/>
        <end position="858"/>
    </location>
</feature>
<dbReference type="Proteomes" id="UP001239445">
    <property type="component" value="Unassembled WGS sequence"/>
</dbReference>
<feature type="compositionally biased region" description="Polar residues" evidence="1">
    <location>
        <begin position="69"/>
        <end position="78"/>
    </location>
</feature>
<feature type="region of interest" description="Disordered" evidence="1">
    <location>
        <begin position="281"/>
        <end position="620"/>
    </location>
</feature>
<feature type="compositionally biased region" description="Low complexity" evidence="1">
    <location>
        <begin position="390"/>
        <end position="404"/>
    </location>
</feature>
<feature type="compositionally biased region" description="Pro residues" evidence="1">
    <location>
        <begin position="361"/>
        <end position="370"/>
    </location>
</feature>
<feature type="compositionally biased region" description="Polar residues" evidence="1">
    <location>
        <begin position="1179"/>
        <end position="1190"/>
    </location>
</feature>
<evidence type="ECO:0000313" key="3">
    <source>
        <dbReference type="Proteomes" id="UP001239445"/>
    </source>
</evidence>
<feature type="compositionally biased region" description="Polar residues" evidence="1">
    <location>
        <begin position="1246"/>
        <end position="1256"/>
    </location>
</feature>
<feature type="compositionally biased region" description="Low complexity" evidence="1">
    <location>
        <begin position="1058"/>
        <end position="1070"/>
    </location>
</feature>
<feature type="compositionally biased region" description="Polar residues" evidence="1">
    <location>
        <begin position="378"/>
        <end position="389"/>
    </location>
</feature>
<feature type="region of interest" description="Disordered" evidence="1">
    <location>
        <begin position="245"/>
        <end position="269"/>
    </location>
</feature>
<feature type="compositionally biased region" description="Low complexity" evidence="1">
    <location>
        <begin position="515"/>
        <end position="526"/>
    </location>
</feature>
<feature type="region of interest" description="Disordered" evidence="1">
    <location>
        <begin position="827"/>
        <end position="859"/>
    </location>
</feature>
<feature type="compositionally biased region" description="Pro residues" evidence="1">
    <location>
        <begin position="1307"/>
        <end position="1324"/>
    </location>
</feature>
<feature type="compositionally biased region" description="Low complexity" evidence="1">
    <location>
        <begin position="1119"/>
        <end position="1149"/>
    </location>
</feature>
<comment type="caution">
    <text evidence="2">The sequence shown here is derived from an EMBL/GenBank/DDBJ whole genome shotgun (WGS) entry which is preliminary data.</text>
</comment>
<protein>
    <recommendedName>
        <fullName evidence="4">WW domain-containing protein</fullName>
    </recommendedName>
</protein>
<evidence type="ECO:0000313" key="2">
    <source>
        <dbReference type="EMBL" id="KAK1761017.1"/>
    </source>
</evidence>
<evidence type="ECO:0000256" key="1">
    <source>
        <dbReference type="SAM" id="MobiDB-lite"/>
    </source>
</evidence>
<organism evidence="2 3">
    <name type="scientific">Echria macrotheca</name>
    <dbReference type="NCBI Taxonomy" id="438768"/>
    <lineage>
        <taxon>Eukaryota</taxon>
        <taxon>Fungi</taxon>
        <taxon>Dikarya</taxon>
        <taxon>Ascomycota</taxon>
        <taxon>Pezizomycotina</taxon>
        <taxon>Sordariomycetes</taxon>
        <taxon>Sordariomycetidae</taxon>
        <taxon>Sordariales</taxon>
        <taxon>Schizotheciaceae</taxon>
        <taxon>Echria</taxon>
    </lineage>
</organism>
<gene>
    <name evidence="2" type="ORF">QBC47DRAFT_356143</name>
</gene>
<reference evidence="2" key="1">
    <citation type="submission" date="2023-06" db="EMBL/GenBank/DDBJ databases">
        <title>Genome-scale phylogeny and comparative genomics of the fungal order Sordariales.</title>
        <authorList>
            <consortium name="Lawrence Berkeley National Laboratory"/>
            <person name="Hensen N."/>
            <person name="Bonometti L."/>
            <person name="Westerberg I."/>
            <person name="Brannstrom I.O."/>
            <person name="Guillou S."/>
            <person name="Cros-Aarteil S."/>
            <person name="Calhoun S."/>
            <person name="Haridas S."/>
            <person name="Kuo A."/>
            <person name="Mondo S."/>
            <person name="Pangilinan J."/>
            <person name="Riley R."/>
            <person name="Labutti K."/>
            <person name="Andreopoulos B."/>
            <person name="Lipzen A."/>
            <person name="Chen C."/>
            <person name="Yanf M."/>
            <person name="Daum C."/>
            <person name="Ng V."/>
            <person name="Clum A."/>
            <person name="Steindorff A."/>
            <person name="Ohm R."/>
            <person name="Martin F."/>
            <person name="Silar P."/>
            <person name="Natvig D."/>
            <person name="Lalanne C."/>
            <person name="Gautier V."/>
            <person name="Ament-Velasquez S.L."/>
            <person name="Kruys A."/>
            <person name="Hutchinson M.I."/>
            <person name="Powell A.J."/>
            <person name="Barry K."/>
            <person name="Miller A.N."/>
            <person name="Grigoriev I.V."/>
            <person name="Debuchy R."/>
            <person name="Gladieux P."/>
            <person name="Thoren M.H."/>
            <person name="Johannesson H."/>
        </authorList>
    </citation>
    <scope>NUCLEOTIDE SEQUENCE</scope>
    <source>
        <strain evidence="2">PSN4</strain>
    </source>
</reference>
<feature type="compositionally biased region" description="Low complexity" evidence="1">
    <location>
        <begin position="1281"/>
        <end position="1302"/>
    </location>
</feature>
<feature type="compositionally biased region" description="Polar residues" evidence="1">
    <location>
        <begin position="1265"/>
        <end position="1280"/>
    </location>
</feature>
<feature type="region of interest" description="Disordered" evidence="1">
    <location>
        <begin position="38"/>
        <end position="84"/>
    </location>
</feature>
<feature type="compositionally biased region" description="Low complexity" evidence="1">
    <location>
        <begin position="174"/>
        <end position="183"/>
    </location>
</feature>